<gene>
    <name evidence="3" type="ORF">FK220_019080</name>
</gene>
<dbReference type="EMBL" id="VIKU02000009">
    <property type="protein sequence ID" value="NHF61464.1"/>
    <property type="molecule type" value="Genomic_DNA"/>
</dbReference>
<evidence type="ECO:0000256" key="1">
    <source>
        <dbReference type="ARBA" id="ARBA00022729"/>
    </source>
</evidence>
<keyword evidence="4" id="KW-1185">Reference proteome</keyword>
<dbReference type="RefSeq" id="WP_152575961.1">
    <property type="nucleotide sequence ID" value="NZ_VIKU02000009.1"/>
</dbReference>
<evidence type="ECO:0000259" key="2">
    <source>
        <dbReference type="Pfam" id="PF07593"/>
    </source>
</evidence>
<dbReference type="InterPro" id="IPR027039">
    <property type="entry name" value="Crtac1"/>
</dbReference>
<dbReference type="InterPro" id="IPR013517">
    <property type="entry name" value="FG-GAP"/>
</dbReference>
<dbReference type="PANTHER" id="PTHR16026:SF0">
    <property type="entry name" value="CARTILAGE ACIDIC PROTEIN 1"/>
    <property type="match status" value="1"/>
</dbReference>
<dbReference type="InterPro" id="IPR028994">
    <property type="entry name" value="Integrin_alpha_N"/>
</dbReference>
<dbReference type="AlphaFoldDB" id="A0A967AX12"/>
<dbReference type="Pfam" id="PF13517">
    <property type="entry name" value="FG-GAP_3"/>
    <property type="match status" value="5"/>
</dbReference>
<reference evidence="3" key="2">
    <citation type="submission" date="2020-03" db="EMBL/GenBank/DDBJ databases">
        <title>Flavobacteriaceae bacterium strain TP-CH-4, a member of the family Flavobacteriaceae isolated from a deep-sea seamount.</title>
        <authorList>
            <person name="Zhang D.-C."/>
        </authorList>
    </citation>
    <scope>NUCLEOTIDE SEQUENCE</scope>
    <source>
        <strain evidence="3">TP-CH-4</strain>
    </source>
</reference>
<protein>
    <submittedName>
        <fullName evidence="3">VCBS repeat-containing protein</fullName>
    </submittedName>
</protein>
<dbReference type="SUPFAM" id="SSF69318">
    <property type="entry name" value="Integrin alpha N-terminal domain"/>
    <property type="match status" value="3"/>
</dbReference>
<evidence type="ECO:0000313" key="4">
    <source>
        <dbReference type="Proteomes" id="UP000707206"/>
    </source>
</evidence>
<dbReference type="InterPro" id="IPR011519">
    <property type="entry name" value="UnbV_ASPIC"/>
</dbReference>
<accession>A0A967AX12</accession>
<proteinExistence type="predicted"/>
<name>A0A967AX12_9FLAO</name>
<sequence>MIFSWVPFFREIFIFYMFNPRCFAKIGIGLLLTGCHQGPSDHQKKFELLKASETGITFQNTIDDNSVNVFDYVNMYNGAGVAVADFNKDGFEDLYFAGNLVSSQLYLNNGKIEPFSFLDKTAEAGVGTSSWVNGVTVVDVDQNGWDDIYCSVSGGKSGKDRANRLFLNKGFDTNGELRFEEKAAQYHLNDTTHTIQSAFFDYDGDGDLDVFMIVNHPTGYIGSEANRIIRLKPQGRPERTDRLYRNDGLGSDGHPLFTDVSQEAGITLEGFSLGLAIHDFNQDGKPDIYVANDYVTNDIIYINNGDGTFTDRIRDYVNHTSFASMGIDVSDINNDGLQDFMVLDMLPEADDRMKMMYPSIDHFGFDTRKKVGYVDQYQRNTLQLNNGLRDSVPRKFSEIGRFSNVSNTNWSWSTLMPDLDLDGWRDIFITNGFLKDVNDLDFVNYDDTDPFGNQKKRDDAAYLESLKTQKGIHLPNRVFHNQGNLRFEDKSEEWGFTRPSFSNGAAYADLDNDGDLDLVVNNINEAAYIYENRTITSKYRENNYLQVVLQGNQPNTAAIGTKISFKTSQGIVSHINYPTKGFMSSVSSIATFGLGSDSIVDQIDVTWPDGSNQMLHDVKPNQRIIISKEVGSRVSTGSDRSSLAEKLFEPANIKGLDYVHKETPFNDFDYQILIPHKLSKLGPSLSIGDIDQDTLEDFYVGGAKGSLGKLFFQDKSGAFTDQLIEDTPLYEDQASLLLDIDNDNDLDVYIVSGGVENGRQSRFYADRLLLNLGNRIFEKAALDFPKVNGSCAVAADYDKDGDLDIFVGGASQPEAYPLPAQSMLLQNDTKRTHEPILTNLADTMLPELKTLGIVRSAVWSDYDNDGWQDLLVVGEFMPLTIFKNRKGKLEKIDTKSLSEIKGMWNSINGYDLDQDGDMDYVLGNFGLNSRFRPTEGEPIRIYAKDFDENGVIDPIMTHYRDGREVPVHLRDDLYKQLTALKKTLPTYQDYASASITDIVPSGVLQEAKVFSWNYSYSACLINKGDKGFELVPLPYQAQIAPIYGTLIQDFNEDGIPDILAVGNSHSPEVFSGWQDASFGTLLIGNGDGSFQVSDFDTSNFYIDGDAKALASLRYFDGSYLNLVSVNDDSLKVFGIPRQKPLKTLELRPLDHRAKIVYQDGRIELREFAYGSGYYSQSSRFLEIKPMMQKITITDTQGKQREIDLSMDASLHSAQN</sequence>
<keyword evidence="1" id="KW-0732">Signal</keyword>
<comment type="caution">
    <text evidence="3">The sequence shown here is derived from an EMBL/GenBank/DDBJ whole genome shotgun (WGS) entry which is preliminary data.</text>
</comment>
<organism evidence="3 4">
    <name type="scientific">Pelagihabitans pacificus</name>
    <dbReference type="NCBI Taxonomy" id="2696054"/>
    <lineage>
        <taxon>Bacteria</taxon>
        <taxon>Pseudomonadati</taxon>
        <taxon>Bacteroidota</taxon>
        <taxon>Flavobacteriia</taxon>
        <taxon>Flavobacteriales</taxon>
        <taxon>Flavobacteriaceae</taxon>
        <taxon>Pelagihabitans</taxon>
    </lineage>
</organism>
<dbReference type="PANTHER" id="PTHR16026">
    <property type="entry name" value="CARTILAGE ACIDIC PROTEIN 1"/>
    <property type="match status" value="1"/>
</dbReference>
<evidence type="ECO:0000313" key="3">
    <source>
        <dbReference type="EMBL" id="NHF61464.1"/>
    </source>
</evidence>
<reference evidence="3" key="1">
    <citation type="submission" date="2019-07" db="EMBL/GenBank/DDBJ databases">
        <authorList>
            <person name="De-Chao Zhang Q."/>
        </authorList>
    </citation>
    <scope>NUCLEOTIDE SEQUENCE</scope>
    <source>
        <strain evidence="3">TP-CH-4</strain>
    </source>
</reference>
<dbReference type="Proteomes" id="UP000707206">
    <property type="component" value="Unassembled WGS sequence"/>
</dbReference>
<feature type="domain" description="ASPIC/UnbV" evidence="2">
    <location>
        <begin position="558"/>
        <end position="624"/>
    </location>
</feature>
<dbReference type="Pfam" id="PF07593">
    <property type="entry name" value="UnbV_ASPIC"/>
    <property type="match status" value="1"/>
</dbReference>
<dbReference type="Gene3D" id="2.130.10.130">
    <property type="entry name" value="Integrin alpha, N-terminal"/>
    <property type="match status" value="3"/>
</dbReference>